<sequence length="858" mass="96148">MNNSTTHQDAGQVLLAFLQKSFQTSQVTGNSVLAGLAVGLGGSLLLFVGFCLVRPHNARVYAPKPAPSPVLSAHPTAWLRRIFAPGDRELADALGLDAVVYLQFVALCRNVFVVGTVLAGAVVVPINIVYNLRAVNSAGAATPARSDYFFLTTPTLLRGAPMGAHVAVTWAIDFVACWFVWTHTARIVALRQRRMRQAARAGTLYMRIVMVTEIPRRYMSDTGLARLVAKAAAFQLSCSAADIVTSIESVWVGRDVTKLAQLAYKHDGIVFRLEKILAKYLRDPDNLPLHRPIYKTAGGAKVDAIDHFFTKLNRVERQLVDAQRAVDANRCLPYGFICFRSAKACHEFARTMEKRRRGHLYPELASRPEDIIWDNIVLTRVERHSKQVWGDFLFVCLVVGWIVPNAFMGTFLSQLSRMGVLWPAFGRFIDAYPVAFSLLQGALSPAVTALVFLILPMLMRRLIQWQGKVTRHEREVDVTKRLYTFFVFNNLFVFTTFSIVWGVVTTLLTLRGEQDSQLSLHQVFAQLDLAEQVAQAVLGASSFWVMYVLRVNLGAVLDLLQLTTLVYQEFQRRFRSPTPRETAEWESAERRFNFASYYNWLLFYATIGFAFAVVQPLVLPVLAIYFGLDVIYKRYSLLYVFTTKAESDGKYWPFLVNALLFAVGFGNVAVLSIIWVQGGWRITIWLTPLLPLLLVFKVILWRVFHGTFHYYEAETTEELPRNSVQGPSGESSCETVNIDGASLDKGPGDKKSFSSLTSSRSITTASTFTNSTHSEPSLAKKYENPALTHQLLTPTVFSKAETALVAAGLSDGRAYDVRVDFVDAETHRVTGRFEHHNEFRDVDLRSVRSCGSITSLQR</sequence>
<dbReference type="InterPro" id="IPR045122">
    <property type="entry name" value="Csc1-like"/>
</dbReference>
<dbReference type="EMBL" id="CCBN010000003">
    <property type="protein sequence ID" value="CDO52781.1"/>
    <property type="molecule type" value="Genomic_DNA"/>
</dbReference>
<dbReference type="Pfam" id="PF13967">
    <property type="entry name" value="RSN1_TM"/>
    <property type="match status" value="1"/>
</dbReference>
<keyword evidence="4 8" id="KW-0812">Transmembrane</keyword>
<evidence type="ECO:0000313" key="13">
    <source>
        <dbReference type="Proteomes" id="UP000242525"/>
    </source>
</evidence>
<comment type="similarity">
    <text evidence="2">Belongs to the CSC1 (TC 1.A.17) family.</text>
</comment>
<keyword evidence="6 8" id="KW-0472">Membrane</keyword>
<feature type="domain" description="CSC1/OSCA1-like 7TM region" evidence="9">
    <location>
        <begin position="388"/>
        <end position="671"/>
    </location>
</feature>
<feature type="compositionally biased region" description="Polar residues" evidence="7">
    <location>
        <begin position="722"/>
        <end position="735"/>
    </location>
</feature>
<evidence type="ECO:0000256" key="8">
    <source>
        <dbReference type="SAM" id="Phobius"/>
    </source>
</evidence>
<feature type="region of interest" description="Disordered" evidence="7">
    <location>
        <begin position="719"/>
        <end position="757"/>
    </location>
</feature>
<dbReference type="Pfam" id="PF14703">
    <property type="entry name" value="PHM7_cyt"/>
    <property type="match status" value="1"/>
</dbReference>
<evidence type="ECO:0000259" key="9">
    <source>
        <dbReference type="Pfam" id="PF02714"/>
    </source>
</evidence>
<evidence type="ECO:0000313" key="12">
    <source>
        <dbReference type="EMBL" id="CDO52781.1"/>
    </source>
</evidence>
<evidence type="ECO:0008006" key="14">
    <source>
        <dbReference type="Google" id="ProtNLM"/>
    </source>
</evidence>
<gene>
    <name evidence="12" type="ORF">BN980_GECA03s07633g</name>
</gene>
<reference evidence="12" key="1">
    <citation type="submission" date="2014-03" db="EMBL/GenBank/DDBJ databases">
        <authorList>
            <person name="Casaregola S."/>
        </authorList>
    </citation>
    <scope>NUCLEOTIDE SEQUENCE [LARGE SCALE GENOMIC DNA]</scope>
    <source>
        <strain evidence="12">CLIB 918</strain>
    </source>
</reference>
<feature type="transmembrane region" description="Helical" evidence="8">
    <location>
        <begin position="392"/>
        <end position="412"/>
    </location>
</feature>
<feature type="transmembrane region" description="Helical" evidence="8">
    <location>
        <begin position="32"/>
        <end position="53"/>
    </location>
</feature>
<feature type="transmembrane region" description="Helical" evidence="8">
    <location>
        <begin position="432"/>
        <end position="455"/>
    </location>
</feature>
<feature type="transmembrane region" description="Helical" evidence="8">
    <location>
        <begin position="167"/>
        <end position="190"/>
    </location>
</feature>
<proteinExistence type="inferred from homology"/>
<accession>A0A0J9X5T1</accession>
<evidence type="ECO:0000256" key="2">
    <source>
        <dbReference type="ARBA" id="ARBA00007779"/>
    </source>
</evidence>
<evidence type="ECO:0000256" key="7">
    <source>
        <dbReference type="SAM" id="MobiDB-lite"/>
    </source>
</evidence>
<dbReference type="STRING" id="1173061.A0A0J9X5T1"/>
<evidence type="ECO:0000256" key="3">
    <source>
        <dbReference type="ARBA" id="ARBA00022448"/>
    </source>
</evidence>
<dbReference type="AlphaFoldDB" id="A0A0J9X5T1"/>
<comment type="subcellular location">
    <subcellularLocation>
        <location evidence="1">Membrane</location>
        <topology evidence="1">Multi-pass membrane protein</topology>
    </subcellularLocation>
</comment>
<evidence type="ECO:0000256" key="6">
    <source>
        <dbReference type="ARBA" id="ARBA00023136"/>
    </source>
</evidence>
<feature type="transmembrane region" description="Helical" evidence="8">
    <location>
        <begin position="544"/>
        <end position="567"/>
    </location>
</feature>
<feature type="transmembrane region" description="Helical" evidence="8">
    <location>
        <begin position="654"/>
        <end position="676"/>
    </location>
</feature>
<keyword evidence="5 8" id="KW-1133">Transmembrane helix</keyword>
<organism evidence="12 13">
    <name type="scientific">Geotrichum candidum</name>
    <name type="common">Oospora lactis</name>
    <name type="synonym">Dipodascus geotrichum</name>
    <dbReference type="NCBI Taxonomy" id="1173061"/>
    <lineage>
        <taxon>Eukaryota</taxon>
        <taxon>Fungi</taxon>
        <taxon>Dikarya</taxon>
        <taxon>Ascomycota</taxon>
        <taxon>Saccharomycotina</taxon>
        <taxon>Dipodascomycetes</taxon>
        <taxon>Dipodascales</taxon>
        <taxon>Dipodascaceae</taxon>
        <taxon>Geotrichum</taxon>
    </lineage>
</organism>
<name>A0A0J9X5T1_GEOCN</name>
<comment type="caution">
    <text evidence="12">The sequence shown here is derived from an EMBL/GenBank/DDBJ whole genome shotgun (WGS) entry which is preliminary data.</text>
</comment>
<feature type="domain" description="CSC1/OSCA1-like cytosolic" evidence="11">
    <location>
        <begin position="207"/>
        <end position="375"/>
    </location>
</feature>
<feature type="domain" description="CSC1/OSCA1-like N-terminal transmembrane" evidence="10">
    <location>
        <begin position="32"/>
        <end position="182"/>
    </location>
</feature>
<evidence type="ECO:0000256" key="5">
    <source>
        <dbReference type="ARBA" id="ARBA00022989"/>
    </source>
</evidence>
<protein>
    <recommendedName>
        <fullName evidence="14">CSC1/OSCA1-like 7TM region domain-containing protein</fullName>
    </recommendedName>
</protein>
<dbReference type="GO" id="GO:0005227">
    <property type="term" value="F:calcium-activated cation channel activity"/>
    <property type="evidence" value="ECO:0007669"/>
    <property type="project" value="InterPro"/>
</dbReference>
<dbReference type="PANTHER" id="PTHR13018:SF149">
    <property type="entry name" value="DOMAIN PROTEIN, PUTATIVE (AFU_ORTHOLOGUE AFUA_3G11660)-RELATED"/>
    <property type="match status" value="1"/>
</dbReference>
<feature type="transmembrane region" description="Helical" evidence="8">
    <location>
        <begin position="682"/>
        <end position="700"/>
    </location>
</feature>
<dbReference type="InterPro" id="IPR003864">
    <property type="entry name" value="CSC1/OSCA1-like_7TM"/>
</dbReference>
<evidence type="ECO:0000259" key="11">
    <source>
        <dbReference type="Pfam" id="PF14703"/>
    </source>
</evidence>
<dbReference type="Proteomes" id="UP000242525">
    <property type="component" value="Unassembled WGS sequence"/>
</dbReference>
<feature type="transmembrane region" description="Helical" evidence="8">
    <location>
        <begin position="482"/>
        <end position="504"/>
    </location>
</feature>
<dbReference type="PANTHER" id="PTHR13018">
    <property type="entry name" value="PROBABLE MEMBRANE PROTEIN DUF221-RELATED"/>
    <property type="match status" value="1"/>
</dbReference>
<evidence type="ECO:0000259" key="10">
    <source>
        <dbReference type="Pfam" id="PF13967"/>
    </source>
</evidence>
<feature type="transmembrane region" description="Helical" evidence="8">
    <location>
        <begin position="111"/>
        <end position="130"/>
    </location>
</feature>
<evidence type="ECO:0000256" key="1">
    <source>
        <dbReference type="ARBA" id="ARBA00004141"/>
    </source>
</evidence>
<dbReference type="InterPro" id="IPR027815">
    <property type="entry name" value="CSC1/OSCA1-like_cyt"/>
</dbReference>
<feature type="transmembrane region" description="Helical" evidence="8">
    <location>
        <begin position="597"/>
        <end position="618"/>
    </location>
</feature>
<dbReference type="OrthoDB" id="2150324at2759"/>
<keyword evidence="3" id="KW-0813">Transport</keyword>
<dbReference type="Pfam" id="PF02714">
    <property type="entry name" value="RSN1_7TM"/>
    <property type="match status" value="1"/>
</dbReference>
<keyword evidence="13" id="KW-1185">Reference proteome</keyword>
<dbReference type="GO" id="GO:0005886">
    <property type="term" value="C:plasma membrane"/>
    <property type="evidence" value="ECO:0007669"/>
    <property type="project" value="TreeGrafter"/>
</dbReference>
<dbReference type="InterPro" id="IPR032880">
    <property type="entry name" value="CSC1/OSCA1-like_N"/>
</dbReference>
<evidence type="ECO:0000256" key="4">
    <source>
        <dbReference type="ARBA" id="ARBA00022692"/>
    </source>
</evidence>